<feature type="active site" description="Tele-UMP-histidine intermediate" evidence="1">
    <location>
        <position position="176"/>
    </location>
</feature>
<dbReference type="Proteomes" id="UP000808388">
    <property type="component" value="Unassembled WGS sequence"/>
</dbReference>
<reference evidence="3" key="1">
    <citation type="submission" date="2020-07" db="EMBL/GenBank/DDBJ databases">
        <title>Huge and variable diversity of episymbiotic CPR bacteria and DPANN archaea in groundwater ecosystems.</title>
        <authorList>
            <person name="He C.Y."/>
            <person name="Keren R."/>
            <person name="Whittaker M."/>
            <person name="Farag I.F."/>
            <person name="Doudna J."/>
            <person name="Cate J.H.D."/>
            <person name="Banfield J.F."/>
        </authorList>
    </citation>
    <scope>NUCLEOTIDE SEQUENCE</scope>
    <source>
        <strain evidence="3">NC_groundwater_972_Pr1_S-0.2um_49_27</strain>
    </source>
</reference>
<dbReference type="InterPro" id="IPR032576">
    <property type="entry name" value="DUF4921"/>
</dbReference>
<evidence type="ECO:0000256" key="1">
    <source>
        <dbReference type="PIRSR" id="PIRSR000808-1"/>
    </source>
</evidence>
<evidence type="ECO:0000259" key="2">
    <source>
        <dbReference type="Pfam" id="PF16268"/>
    </source>
</evidence>
<proteinExistence type="predicted"/>
<gene>
    <name evidence="3" type="ORF">HY220_01940</name>
</gene>
<dbReference type="PANTHER" id="PTHR42763">
    <property type="entry name" value="ADP-GLUCOSE PHOSPHORYLASE"/>
    <property type="match status" value="1"/>
</dbReference>
<protein>
    <submittedName>
        <fullName evidence="3">DUF4921 family protein</fullName>
    </submittedName>
</protein>
<dbReference type="AlphaFoldDB" id="A0A9D6QRY4"/>
<evidence type="ECO:0000313" key="4">
    <source>
        <dbReference type="Proteomes" id="UP000808388"/>
    </source>
</evidence>
<dbReference type="InterPro" id="IPR036265">
    <property type="entry name" value="HIT-like_sf"/>
</dbReference>
<dbReference type="Pfam" id="PF16268">
    <property type="entry name" value="DUF4921"/>
    <property type="match status" value="1"/>
</dbReference>
<dbReference type="InterPro" id="IPR001937">
    <property type="entry name" value="GalP_UDPtransf1"/>
</dbReference>
<dbReference type="SUPFAM" id="SSF54197">
    <property type="entry name" value="HIT-like"/>
    <property type="match status" value="2"/>
</dbReference>
<evidence type="ECO:0000313" key="3">
    <source>
        <dbReference type="EMBL" id="MBI3627489.1"/>
    </source>
</evidence>
<dbReference type="GO" id="GO:0006012">
    <property type="term" value="P:galactose metabolic process"/>
    <property type="evidence" value="ECO:0007669"/>
    <property type="project" value="InterPro"/>
</dbReference>
<dbReference type="Gene3D" id="3.30.428.10">
    <property type="entry name" value="HIT-like"/>
    <property type="match status" value="2"/>
</dbReference>
<name>A0A9D6QRY4_9BACT</name>
<dbReference type="PIRSF" id="PIRSF000808">
    <property type="entry name" value="GalT"/>
    <property type="match status" value="1"/>
</dbReference>
<dbReference type="EMBL" id="JACQCQ010000008">
    <property type="protein sequence ID" value="MBI3627489.1"/>
    <property type="molecule type" value="Genomic_DNA"/>
</dbReference>
<dbReference type="PANTHER" id="PTHR42763:SF2">
    <property type="entry name" value="ADP-GLUCOSE PHOSPHORYLASE"/>
    <property type="match status" value="1"/>
</dbReference>
<accession>A0A9D6QRY4</accession>
<feature type="domain" description="DUF4921" evidence="2">
    <location>
        <begin position="113"/>
        <end position="335"/>
    </location>
</feature>
<dbReference type="GO" id="GO:0008108">
    <property type="term" value="F:UDP-glucose:hexose-1-phosphate uridylyltransferase activity"/>
    <property type="evidence" value="ECO:0007669"/>
    <property type="project" value="InterPro"/>
</dbReference>
<dbReference type="InterPro" id="IPR053177">
    <property type="entry name" value="ADP-glucose_phosphorylase"/>
</dbReference>
<dbReference type="GO" id="GO:0008270">
    <property type="term" value="F:zinc ion binding"/>
    <property type="evidence" value="ECO:0007669"/>
    <property type="project" value="InterPro"/>
</dbReference>
<sequence>MLDAGKKLTELRQDVVTGEWVVIATGRARRPNDFVSKEEKPTNNIETCPFEKLESDAKLVISKKGEIVTDFDSPAAADWFIEVIPNKFPAFYPSPICPVILPLGPHKFTDGNGFHEVIVSRDHHKSIAQMTNDEAALVIRSYRERMSTLSFEECVEYVSIIHNHGPHSGASITHPHSQLIAIPVVSPELLRSLAGSERYFRENKKCIHCVIIEFELQERHRIIFENDLFVAFAPFASHTSFEVRIFPKLHASEFQNISDNEITPFAEALRVSLAKLDKGLNDPSHNFFIHTAPAKSASGYSHYHWHLEILPITSTLAGFEFATGIEISTITPESAAEFLRSVKVS</sequence>
<organism evidence="3 4">
    <name type="scientific">Candidatus Sungiibacteriota bacterium</name>
    <dbReference type="NCBI Taxonomy" id="2750080"/>
    <lineage>
        <taxon>Bacteria</taxon>
        <taxon>Candidatus Sungiibacteriota</taxon>
    </lineage>
</organism>
<comment type="caution">
    <text evidence="3">The sequence shown here is derived from an EMBL/GenBank/DDBJ whole genome shotgun (WGS) entry which is preliminary data.</text>
</comment>